<dbReference type="PRINTS" id="PR01713">
    <property type="entry name" value="NUCEPIMERASE"/>
</dbReference>
<evidence type="ECO:0000313" key="4">
    <source>
        <dbReference type="Proteomes" id="UP000594195"/>
    </source>
</evidence>
<dbReference type="Pfam" id="PF01370">
    <property type="entry name" value="Epimerase"/>
    <property type="match status" value="1"/>
</dbReference>
<evidence type="ECO:0000256" key="1">
    <source>
        <dbReference type="ARBA" id="ARBA00007637"/>
    </source>
</evidence>
<dbReference type="KEGG" id="kfa:Q73A0000_09350"/>
<organism evidence="3 4">
    <name type="scientific">Kaistella flava</name>
    <name type="common">ex Peng et al. 2021</name>
    <dbReference type="NCBI Taxonomy" id="2038776"/>
    <lineage>
        <taxon>Bacteria</taxon>
        <taxon>Pseudomonadati</taxon>
        <taxon>Bacteroidota</taxon>
        <taxon>Flavobacteriia</taxon>
        <taxon>Flavobacteriales</taxon>
        <taxon>Weeksellaceae</taxon>
        <taxon>Chryseobacterium group</taxon>
        <taxon>Kaistella</taxon>
    </lineage>
</organism>
<protein>
    <submittedName>
        <fullName evidence="3">NAD-dependent epimerase/dehydratase family protein</fullName>
    </submittedName>
</protein>
<evidence type="ECO:0000259" key="2">
    <source>
        <dbReference type="Pfam" id="PF01370"/>
    </source>
</evidence>
<dbReference type="PANTHER" id="PTHR43000">
    <property type="entry name" value="DTDP-D-GLUCOSE 4,6-DEHYDRATASE-RELATED"/>
    <property type="match status" value="1"/>
</dbReference>
<dbReference type="InterPro" id="IPR001509">
    <property type="entry name" value="Epimerase_deHydtase"/>
</dbReference>
<dbReference type="Gene3D" id="3.40.50.720">
    <property type="entry name" value="NAD(P)-binding Rossmann-like Domain"/>
    <property type="match status" value="1"/>
</dbReference>
<keyword evidence="4" id="KW-1185">Reference proteome</keyword>
<evidence type="ECO:0000313" key="3">
    <source>
        <dbReference type="EMBL" id="QOW10562.1"/>
    </source>
</evidence>
<proteinExistence type="inferred from homology"/>
<dbReference type="SUPFAM" id="SSF51735">
    <property type="entry name" value="NAD(P)-binding Rossmann-fold domains"/>
    <property type="match status" value="1"/>
</dbReference>
<gene>
    <name evidence="3" type="ORF">Q73A0000_09350</name>
</gene>
<sequence length="326" mass="36506">MRVTNIFVNNKIDLKLKNIAIIGGHGFIGKNFTHFFLEKNYKITLIGNNSSNKTFPVNVQSVSTNVENTELLIEAVKDAEVIIWLASSLIPGSFNESLALDFDTNIKPVVAFLQKAESSVLKKFIYLSSGGTVYGNIDEPRLWQEKDDKSPISEYGLSKLITENYIKFITNTSNFESYILRPSNVYGKFQNLTKPQGIIGFAFKSLIQQSTIQLYDDGKVVRDFIFVDDLAEAVFKCIEAAAQPSTTHIYNVGSGSPVSIKEIVSKIGSVAQKTVQTELKPSRNFDCEFNVLNIDKIKQDLGWEPKIKIDDGLKVVWEWIKQNGNG</sequence>
<reference evidence="3 4" key="1">
    <citation type="submission" date="2019-05" db="EMBL/GenBank/DDBJ databases">
        <title>Chryseobacterium sp. isolated from King George Island, maritime Antarctica.</title>
        <authorList>
            <person name="Peng X."/>
        </authorList>
    </citation>
    <scope>NUCLEOTIDE SEQUENCE [LARGE SCALE GENOMIC DNA]</scope>
    <source>
        <strain evidence="3 4">7-3A</strain>
    </source>
</reference>
<dbReference type="EMBL" id="CP040442">
    <property type="protein sequence ID" value="QOW10562.1"/>
    <property type="molecule type" value="Genomic_DNA"/>
</dbReference>
<dbReference type="Proteomes" id="UP000594195">
    <property type="component" value="Chromosome"/>
</dbReference>
<comment type="similarity">
    <text evidence="1">Belongs to the NAD(P)-dependent epimerase/dehydratase family.</text>
</comment>
<name>A0A7M2YAX4_9FLAO</name>
<feature type="domain" description="NAD-dependent epimerase/dehydratase" evidence="2">
    <location>
        <begin position="19"/>
        <end position="253"/>
    </location>
</feature>
<dbReference type="InterPro" id="IPR036291">
    <property type="entry name" value="NAD(P)-bd_dom_sf"/>
</dbReference>
<accession>A0A7M2YAX4</accession>
<dbReference type="AlphaFoldDB" id="A0A7M2YAX4"/>